<keyword evidence="3" id="KW-1185">Reference proteome</keyword>
<organism evidence="2 3">
    <name type="scientific">Epibacterium ulvae</name>
    <dbReference type="NCBI Taxonomy" id="1156985"/>
    <lineage>
        <taxon>Bacteria</taxon>
        <taxon>Pseudomonadati</taxon>
        <taxon>Pseudomonadota</taxon>
        <taxon>Alphaproteobacteria</taxon>
        <taxon>Rhodobacterales</taxon>
        <taxon>Roseobacteraceae</taxon>
        <taxon>Epibacterium</taxon>
    </lineage>
</organism>
<dbReference type="OrthoDB" id="7771437at2"/>
<reference evidence="2 3" key="1">
    <citation type="submission" date="2016-10" db="EMBL/GenBank/DDBJ databases">
        <authorList>
            <person name="de Groot N.N."/>
        </authorList>
    </citation>
    <scope>NUCLEOTIDE SEQUENCE [LARGE SCALE GENOMIC DNA]</scope>
    <source>
        <strain evidence="2 3">U95</strain>
    </source>
</reference>
<dbReference type="EMBL" id="FMWG01000003">
    <property type="protein sequence ID" value="SCZ57962.1"/>
    <property type="molecule type" value="Genomic_DNA"/>
</dbReference>
<evidence type="ECO:0000256" key="1">
    <source>
        <dbReference type="SAM" id="Phobius"/>
    </source>
</evidence>
<accession>A0A1G5Q8H8</accession>
<proteinExistence type="predicted"/>
<keyword evidence="1" id="KW-0812">Transmembrane</keyword>
<evidence type="ECO:0000313" key="2">
    <source>
        <dbReference type="EMBL" id="SCZ57962.1"/>
    </source>
</evidence>
<feature type="transmembrane region" description="Helical" evidence="1">
    <location>
        <begin position="134"/>
        <end position="153"/>
    </location>
</feature>
<name>A0A1G5Q8H8_9RHOB</name>
<keyword evidence="1" id="KW-0472">Membrane</keyword>
<feature type="transmembrane region" description="Helical" evidence="1">
    <location>
        <begin position="68"/>
        <end position="94"/>
    </location>
</feature>
<evidence type="ECO:0008006" key="4">
    <source>
        <dbReference type="Google" id="ProtNLM"/>
    </source>
</evidence>
<dbReference type="RefSeq" id="WP_090217241.1">
    <property type="nucleotide sequence ID" value="NZ_CANMHN010000008.1"/>
</dbReference>
<dbReference type="AlphaFoldDB" id="A0A1G5Q8H8"/>
<evidence type="ECO:0000313" key="3">
    <source>
        <dbReference type="Proteomes" id="UP000198767"/>
    </source>
</evidence>
<feature type="transmembrane region" description="Helical" evidence="1">
    <location>
        <begin position="106"/>
        <end position="128"/>
    </location>
</feature>
<dbReference type="Proteomes" id="UP000198767">
    <property type="component" value="Unassembled WGS sequence"/>
</dbReference>
<gene>
    <name evidence="2" type="ORF">SAMN04488118_103182</name>
</gene>
<sequence>MAVTTDILATYKAPRQVMARLLQMGAHESRLLAFAMGGCALMFIARMPSLARDAHLNGTDLNADMGGALMGLLFMLPLVLYTLALIMHAIARLFKGQGGSYQARLALFWSILAASPLMLLNGLVAGFIGPGVELSFVGGLWCAAVLWFLAASMRQAYWTRP</sequence>
<keyword evidence="1" id="KW-1133">Transmembrane helix</keyword>
<feature type="transmembrane region" description="Helical" evidence="1">
    <location>
        <begin position="31"/>
        <end position="48"/>
    </location>
</feature>
<dbReference type="STRING" id="1156985.SAMN04488118_103182"/>
<protein>
    <recommendedName>
        <fullName evidence="4">Yip1 domain-containing protein</fullName>
    </recommendedName>
</protein>